<evidence type="ECO:0000313" key="2">
    <source>
        <dbReference type="Proteomes" id="UP000095081"/>
    </source>
</evidence>
<comment type="caution">
    <text evidence="1">The sequence shown here is derived from an EMBL/GenBank/DDBJ whole genome shotgun (WGS) entry which is preliminary data.</text>
</comment>
<sequence>MRQQALFAQARGRQLVEVLGIQVDHASGGGRRRFQGYQVIGLRVAQQFLATVAQAYLHARVTRRCA</sequence>
<evidence type="ECO:0000313" key="1">
    <source>
        <dbReference type="EMBL" id="OCW24778.1"/>
    </source>
</evidence>
<accession>A0ABX2YT56</accession>
<protein>
    <submittedName>
        <fullName evidence="1">Uncharacterized protein</fullName>
    </submittedName>
</protein>
<organism evidence="1 2">
    <name type="scientific">Pseudomonas aylmerensis</name>
    <dbReference type="NCBI Taxonomy" id="1869229"/>
    <lineage>
        <taxon>Bacteria</taxon>
        <taxon>Pseudomonadati</taxon>
        <taxon>Pseudomonadota</taxon>
        <taxon>Gammaproteobacteria</taxon>
        <taxon>Pseudomonadales</taxon>
        <taxon>Pseudomonadaceae</taxon>
        <taxon>Pseudomonas</taxon>
    </lineage>
</organism>
<keyword evidence="2" id="KW-1185">Reference proteome</keyword>
<dbReference type="EMBL" id="MAUE01000025">
    <property type="protein sequence ID" value="OCW24778.1"/>
    <property type="molecule type" value="Genomic_DNA"/>
</dbReference>
<name>A0ABX2YT56_9PSED</name>
<gene>
    <name evidence="1" type="ORF">BBG20_17010</name>
</gene>
<dbReference type="Proteomes" id="UP000095081">
    <property type="component" value="Unassembled WGS sequence"/>
</dbReference>
<reference evidence="1 2" key="1">
    <citation type="submission" date="2016-06" db="EMBL/GenBank/DDBJ databases">
        <title>Draft genome sequence of Pseudomonas sp. S1E40, a novel strain antagonistic activity to fungal plant pathogen.</title>
        <authorList>
            <person name="Tambong J.T."/>
            <person name="Tchagang C."/>
            <person name="Xu R."/>
        </authorList>
    </citation>
    <scope>NUCLEOTIDE SEQUENCE [LARGE SCALE GENOMIC DNA]</scope>
    <source>
        <strain evidence="1 2">S1E40</strain>
    </source>
</reference>
<proteinExistence type="predicted"/>